<dbReference type="Pfam" id="PF05676">
    <property type="entry name" value="NDUF_B7"/>
    <property type="match status" value="1"/>
</dbReference>
<keyword evidence="12" id="KW-1015">Disulfide bond</keyword>
<dbReference type="PROSITE" id="PS51808">
    <property type="entry name" value="CHCH"/>
    <property type="match status" value="1"/>
</dbReference>
<feature type="non-terminal residue" evidence="13">
    <location>
        <position position="1"/>
    </location>
</feature>
<evidence type="ECO:0000256" key="11">
    <source>
        <dbReference type="ARBA" id="ARBA00023136"/>
    </source>
</evidence>
<protein>
    <recommendedName>
        <fullName evidence="5">NADH dehydrogenase [ubiquinone] 1 beta subcomplex subunit 7</fullName>
    </recommendedName>
</protein>
<keyword evidence="7" id="KW-0679">Respiratory chain</keyword>
<dbReference type="PANTHER" id="PTHR20900:SF0">
    <property type="entry name" value="NADH DEHYDROGENASE [UBIQUINONE] 1 BETA SUBCOMPLEX SUBUNIT 7"/>
    <property type="match status" value="1"/>
</dbReference>
<dbReference type="GO" id="GO:0005758">
    <property type="term" value="C:mitochondrial intermembrane space"/>
    <property type="evidence" value="ECO:0007669"/>
    <property type="project" value="UniProtKB-SubCell"/>
</dbReference>
<gene>
    <name evidence="13" type="primary">NDUFB7</name>
</gene>
<evidence type="ECO:0000256" key="10">
    <source>
        <dbReference type="ARBA" id="ARBA00023128"/>
    </source>
</evidence>
<keyword evidence="8" id="KW-0999">Mitochondrion inner membrane</keyword>
<dbReference type="OrthoDB" id="268414at2759"/>
<dbReference type="AlphaFoldDB" id="T2MHB0"/>
<dbReference type="InterPro" id="IPR008698">
    <property type="entry name" value="NDUB7"/>
</dbReference>
<organism evidence="13">
    <name type="scientific">Hydra vulgaris</name>
    <name type="common">Hydra</name>
    <name type="synonym">Hydra attenuata</name>
    <dbReference type="NCBI Taxonomy" id="6087"/>
    <lineage>
        <taxon>Eukaryota</taxon>
        <taxon>Metazoa</taxon>
        <taxon>Cnidaria</taxon>
        <taxon>Hydrozoa</taxon>
        <taxon>Hydroidolina</taxon>
        <taxon>Anthoathecata</taxon>
        <taxon>Aplanulata</taxon>
        <taxon>Hydridae</taxon>
        <taxon>Hydra</taxon>
    </lineage>
</organism>
<evidence type="ECO:0000256" key="6">
    <source>
        <dbReference type="ARBA" id="ARBA00022448"/>
    </source>
</evidence>
<dbReference type="PANTHER" id="PTHR20900">
    <property type="entry name" value="NADH:UBIQUINONE OXIDOREDUCTASE B18-LIKE SUBUNIT"/>
    <property type="match status" value="1"/>
</dbReference>
<evidence type="ECO:0000256" key="1">
    <source>
        <dbReference type="ARBA" id="ARBA00003195"/>
    </source>
</evidence>
<accession>T2MHB0</accession>
<evidence type="ECO:0000256" key="5">
    <source>
        <dbReference type="ARBA" id="ARBA00018677"/>
    </source>
</evidence>
<evidence type="ECO:0000256" key="9">
    <source>
        <dbReference type="ARBA" id="ARBA00022982"/>
    </source>
</evidence>
<evidence type="ECO:0000256" key="8">
    <source>
        <dbReference type="ARBA" id="ARBA00022792"/>
    </source>
</evidence>
<keyword evidence="10" id="KW-0496">Mitochondrion</keyword>
<dbReference type="EMBL" id="HAAD01005080">
    <property type="protein sequence ID" value="CDG71312.1"/>
    <property type="molecule type" value="mRNA"/>
</dbReference>
<reference evidence="13" key="1">
    <citation type="journal article" date="2013" name="Genome Biol. Evol.">
        <title>Punctuated emergences of genetic and phenotypic innovations in eumetazoan, bilaterian, euteleostome, and hominidae ancestors.</title>
        <authorList>
            <person name="Wenger Y."/>
            <person name="Galliot B."/>
        </authorList>
    </citation>
    <scope>NUCLEOTIDE SEQUENCE</scope>
    <source>
        <tissue evidence="13">Whole animals</tissue>
    </source>
</reference>
<evidence type="ECO:0000256" key="7">
    <source>
        <dbReference type="ARBA" id="ARBA00022660"/>
    </source>
</evidence>
<evidence type="ECO:0000256" key="2">
    <source>
        <dbReference type="ARBA" id="ARBA00004569"/>
    </source>
</evidence>
<comment type="function">
    <text evidence="1">Accessory subunit of the mitochondrial membrane respiratory chain NADH dehydrogenase (Complex I), that is believed not to be involved in catalysis. Complex I functions in the transfer of electrons from NADH to the respiratory chain. The immediate electron acceptor for the enzyme is believed to be ubiquinone.</text>
</comment>
<evidence type="ECO:0000256" key="12">
    <source>
        <dbReference type="ARBA" id="ARBA00023157"/>
    </source>
</evidence>
<keyword evidence="11" id="KW-0472">Membrane</keyword>
<keyword evidence="9" id="KW-0249">Electron transport</keyword>
<evidence type="ECO:0000256" key="3">
    <source>
        <dbReference type="ARBA" id="ARBA00004637"/>
    </source>
</evidence>
<sequence length="216" mass="25378">MIKIENTIFEPNAISHEFNKLFTEISPKLSNKIPNTRALFSDFLLALDECIRSDELSSDLSIEEFEKAFKSIKKKSCGPDEIDGNVIIDCFKQLKDVLFKVFNASIKQRVFPEQSKIAKNSKMNPPSFLPDEPPRKMVLSQKEMMDAEIPLKFRDYCAHLYIPLRKCRIETKMMPWACKHEKHEWEECEVADYYRRMRDKHRENLKKQAENKAGQV</sequence>
<comment type="similarity">
    <text evidence="4">Belongs to the complex I NDUFB7 subunit family.</text>
</comment>
<comment type="subcellular location">
    <subcellularLocation>
        <location evidence="3">Mitochondrion inner membrane</location>
        <topology evidence="3">Peripheral membrane protein</topology>
    </subcellularLocation>
    <subcellularLocation>
        <location evidence="2">Mitochondrion intermembrane space</location>
    </subcellularLocation>
</comment>
<name>T2MHB0_HYDVU</name>
<dbReference type="GO" id="GO:0005743">
    <property type="term" value="C:mitochondrial inner membrane"/>
    <property type="evidence" value="ECO:0007669"/>
    <property type="project" value="UniProtKB-SubCell"/>
</dbReference>
<evidence type="ECO:0000313" key="13">
    <source>
        <dbReference type="EMBL" id="CDG71312.1"/>
    </source>
</evidence>
<proteinExistence type="evidence at transcript level"/>
<evidence type="ECO:0000256" key="4">
    <source>
        <dbReference type="ARBA" id="ARBA00008006"/>
    </source>
</evidence>
<keyword evidence="13" id="KW-0830">Ubiquinone</keyword>
<keyword evidence="6" id="KW-0813">Transport</keyword>